<dbReference type="EMBL" id="JPMI01000409">
    <property type="protein sequence ID" value="KFA86981.1"/>
    <property type="molecule type" value="Genomic_DNA"/>
</dbReference>
<feature type="region of interest" description="Disordered" evidence="1">
    <location>
        <begin position="108"/>
        <end position="172"/>
    </location>
</feature>
<protein>
    <recommendedName>
        <fullName evidence="4">Tetratricopeptide repeat protein</fullName>
    </recommendedName>
</protein>
<gene>
    <name evidence="2" type="ORF">Q664_50905</name>
</gene>
<comment type="caution">
    <text evidence="2">The sequence shown here is derived from an EMBL/GenBank/DDBJ whole genome shotgun (WGS) entry which is preliminary data.</text>
</comment>
<evidence type="ECO:0000313" key="2">
    <source>
        <dbReference type="EMBL" id="KFA86981.1"/>
    </source>
</evidence>
<name>A0A084SEU6_9BACT</name>
<dbReference type="AlphaFoldDB" id="A0A084SEU6"/>
<accession>A0A084SEU6</accession>
<proteinExistence type="predicted"/>
<reference evidence="2 3" key="1">
    <citation type="submission" date="2014-07" db="EMBL/GenBank/DDBJ databases">
        <title>Draft Genome Sequence of Gephyronic Acid Producer, Cystobacter violaceus Strain Cb vi76.</title>
        <authorList>
            <person name="Stevens D.C."/>
            <person name="Young J."/>
            <person name="Carmichael R."/>
            <person name="Tan J."/>
            <person name="Taylor R.E."/>
        </authorList>
    </citation>
    <scope>NUCLEOTIDE SEQUENCE [LARGE SCALE GENOMIC DNA]</scope>
    <source>
        <strain evidence="2 3">Cb vi76</strain>
    </source>
</reference>
<sequence length="319" mass="34460">MSLRALLLLLWLVPMSAWAAKIPGIRLYERGEYAKASRSLKAELKNPRRSEEDRARARVYLAASLLALKKTNEARQQLEALALTTPEPQVDPALFPPELVEMEKQVRGRLGVERLPPEPDPSERDRLAAQEADRLRREQEEAERRRREQEAAARNQQAQVGPVDEPQVPAPAEPVSTFRLRPELTGYGDVGAALSGGQLAMGGALGLTIGGGPLEATVRTLAGGERWAWELEAGYLFGTGAFQPRVALRGTLFPKVGATAENPDGDARFGIGAAVGGRLALSRQVSLLMDVGGEVLLDAPSPYNATLIVISAGVGYNLF</sequence>
<evidence type="ECO:0000313" key="3">
    <source>
        <dbReference type="Proteomes" id="UP000028547"/>
    </source>
</evidence>
<evidence type="ECO:0000256" key="1">
    <source>
        <dbReference type="SAM" id="MobiDB-lite"/>
    </source>
</evidence>
<feature type="compositionally biased region" description="Basic and acidic residues" evidence="1">
    <location>
        <begin position="108"/>
        <end position="151"/>
    </location>
</feature>
<evidence type="ECO:0008006" key="4">
    <source>
        <dbReference type="Google" id="ProtNLM"/>
    </source>
</evidence>
<organism evidence="2 3">
    <name type="scientific">Archangium violaceum Cb vi76</name>
    <dbReference type="NCBI Taxonomy" id="1406225"/>
    <lineage>
        <taxon>Bacteria</taxon>
        <taxon>Pseudomonadati</taxon>
        <taxon>Myxococcota</taxon>
        <taxon>Myxococcia</taxon>
        <taxon>Myxococcales</taxon>
        <taxon>Cystobacterineae</taxon>
        <taxon>Archangiaceae</taxon>
        <taxon>Archangium</taxon>
    </lineage>
</organism>
<dbReference type="Proteomes" id="UP000028547">
    <property type="component" value="Unassembled WGS sequence"/>
</dbReference>
<dbReference type="RefSeq" id="WP_043413925.1">
    <property type="nucleotide sequence ID" value="NZ_JPMI01000409.1"/>
</dbReference>